<organism evidence="1 2">
    <name type="scientific">Phytophthora megakarya</name>
    <dbReference type="NCBI Taxonomy" id="4795"/>
    <lineage>
        <taxon>Eukaryota</taxon>
        <taxon>Sar</taxon>
        <taxon>Stramenopiles</taxon>
        <taxon>Oomycota</taxon>
        <taxon>Peronosporomycetes</taxon>
        <taxon>Peronosporales</taxon>
        <taxon>Peronosporaceae</taxon>
        <taxon>Phytophthora</taxon>
    </lineage>
</organism>
<keyword evidence="2" id="KW-1185">Reference proteome</keyword>
<proteinExistence type="predicted"/>
<dbReference type="OrthoDB" id="125053at2759"/>
<dbReference type="PANTHER" id="PTHR40866:SF1">
    <property type="entry name" value="BED-TYPE DOMAIN-CONTAINING PROTEIN"/>
    <property type="match status" value="1"/>
</dbReference>
<protein>
    <submittedName>
        <fullName evidence="1">Uncharacterized protein</fullName>
    </submittedName>
</protein>
<evidence type="ECO:0000313" key="2">
    <source>
        <dbReference type="Proteomes" id="UP000198211"/>
    </source>
</evidence>
<dbReference type="AlphaFoldDB" id="A0A225WH27"/>
<reference evidence="2" key="1">
    <citation type="submission" date="2017-03" db="EMBL/GenBank/DDBJ databases">
        <title>Phytopthora megakarya and P. palmivora, two closely related causual agents of cacao black pod achieved similar genome size and gene model numbers by different mechanisms.</title>
        <authorList>
            <person name="Ali S."/>
            <person name="Shao J."/>
            <person name="Larry D.J."/>
            <person name="Kronmiller B."/>
            <person name="Shen D."/>
            <person name="Strem M.D."/>
            <person name="Melnick R.L."/>
            <person name="Guiltinan M.J."/>
            <person name="Tyler B.M."/>
            <person name="Meinhardt L.W."/>
            <person name="Bailey B.A."/>
        </authorList>
    </citation>
    <scope>NUCLEOTIDE SEQUENCE [LARGE SCALE GENOMIC DNA]</scope>
    <source>
        <strain evidence="2">zdho120</strain>
    </source>
</reference>
<dbReference type="Proteomes" id="UP000198211">
    <property type="component" value="Unassembled WGS sequence"/>
</dbReference>
<dbReference type="EMBL" id="NBNE01000826">
    <property type="protein sequence ID" value="OWZ17026.1"/>
    <property type="molecule type" value="Genomic_DNA"/>
</dbReference>
<gene>
    <name evidence="1" type="ORF">PHMEG_0009094</name>
</gene>
<sequence>MTNKDICAYIYENVGQGRYRSVSSRVLLNSMHDVAKKVGKSLEEALDSCFCAHFFAVSPLQDGSQDADSHIKLLDGVLDEYDKTLAMVACVVGGNCLTNQSITIKIGVPLVGCASHMVCPRD</sequence>
<dbReference type="PANTHER" id="PTHR40866">
    <property type="entry name" value="BED-TYPE DOMAIN-CONTAINING PROTEIN"/>
    <property type="match status" value="1"/>
</dbReference>
<accession>A0A225WH27</accession>
<name>A0A225WH27_9STRA</name>
<comment type="caution">
    <text evidence="1">The sequence shown here is derived from an EMBL/GenBank/DDBJ whole genome shotgun (WGS) entry which is preliminary data.</text>
</comment>
<evidence type="ECO:0000313" key="1">
    <source>
        <dbReference type="EMBL" id="OWZ17026.1"/>
    </source>
</evidence>